<feature type="transmembrane region" description="Helical" evidence="1">
    <location>
        <begin position="82"/>
        <end position="102"/>
    </location>
</feature>
<dbReference type="RefSeq" id="WP_180044880.1">
    <property type="nucleotide sequence ID" value="NZ_CP048659.1"/>
</dbReference>
<gene>
    <name evidence="2" type="ORF">G0028_05675</name>
</gene>
<sequence length="103" mass="12048">MKNLQLSYYANYSQVGDVYHLQGQYTFEINGQMYTAKRMNYLGLAAGALSKKRVEKHIEKVKKRGQVYVFMPYPKINCLVPFYYSWMFFGAIILFGPLALWVV</sequence>
<evidence type="ECO:0000313" key="2">
    <source>
        <dbReference type="EMBL" id="QOW45426.1"/>
    </source>
</evidence>
<dbReference type="Proteomes" id="UP000593966">
    <property type="component" value="Chromosome"/>
</dbReference>
<keyword evidence="1" id="KW-0472">Membrane</keyword>
<reference evidence="2 3" key="1">
    <citation type="submission" date="2020-02" db="EMBL/GenBank/DDBJ databases">
        <title>Tigecycline-resistant Acinetobacter species from pigs and migratory birds.</title>
        <authorList>
            <person name="Chen C."/>
            <person name="Sun J."/>
            <person name="Liao X.-P."/>
            <person name="Liu Y.-H."/>
        </authorList>
    </citation>
    <scope>NUCLEOTIDE SEQUENCE [LARGE SCALE GENOMIC DNA]</scope>
    <source>
        <strain evidence="2 3">YH12207_T</strain>
    </source>
</reference>
<proteinExistence type="predicted"/>
<accession>A0A7S7AGZ4</accession>
<keyword evidence="1" id="KW-0812">Transmembrane</keyword>
<keyword evidence="3" id="KW-1185">Reference proteome</keyword>
<evidence type="ECO:0000256" key="1">
    <source>
        <dbReference type="SAM" id="Phobius"/>
    </source>
</evidence>
<dbReference type="EMBL" id="CP048659">
    <property type="protein sequence ID" value="QOW45426.1"/>
    <property type="molecule type" value="Genomic_DNA"/>
</dbReference>
<evidence type="ECO:0000313" key="3">
    <source>
        <dbReference type="Proteomes" id="UP000593966"/>
    </source>
</evidence>
<name>A0A7S7AGZ4_9GAMM</name>
<keyword evidence="1" id="KW-1133">Transmembrane helix</keyword>
<dbReference type="AlphaFoldDB" id="A0A7S7AGZ4"/>
<protein>
    <submittedName>
        <fullName evidence="2">Uncharacterized protein</fullName>
    </submittedName>
</protein>
<organism evidence="2 3">
    <name type="scientific">Acinetobacter piscicola</name>
    <dbReference type="NCBI Taxonomy" id="2006115"/>
    <lineage>
        <taxon>Bacteria</taxon>
        <taxon>Pseudomonadati</taxon>
        <taxon>Pseudomonadota</taxon>
        <taxon>Gammaproteobacteria</taxon>
        <taxon>Moraxellales</taxon>
        <taxon>Moraxellaceae</taxon>
        <taxon>Acinetobacter</taxon>
    </lineage>
</organism>